<evidence type="ECO:0000313" key="2">
    <source>
        <dbReference type="EMBL" id="VDN37087.1"/>
    </source>
</evidence>
<feature type="coiled-coil region" evidence="1">
    <location>
        <begin position="103"/>
        <end position="130"/>
    </location>
</feature>
<protein>
    <submittedName>
        <fullName evidence="2">Uncharacterized protein</fullName>
    </submittedName>
</protein>
<name>A0A3P7NTR5_CYLGO</name>
<dbReference type="OrthoDB" id="5822491at2759"/>
<proteinExistence type="predicted"/>
<keyword evidence="1" id="KW-0175">Coiled coil</keyword>
<evidence type="ECO:0000256" key="1">
    <source>
        <dbReference type="SAM" id="Coils"/>
    </source>
</evidence>
<gene>
    <name evidence="2" type="ORF">CGOC_LOCUS13379</name>
</gene>
<reference evidence="2 3" key="1">
    <citation type="submission" date="2018-11" db="EMBL/GenBank/DDBJ databases">
        <authorList>
            <consortium name="Pathogen Informatics"/>
        </authorList>
    </citation>
    <scope>NUCLEOTIDE SEQUENCE [LARGE SCALE GENOMIC DNA]</scope>
</reference>
<accession>A0A3P7NTR5</accession>
<dbReference type="AlphaFoldDB" id="A0A3P7NTR5"/>
<organism evidence="2 3">
    <name type="scientific">Cylicostephanus goldi</name>
    <name type="common">Nematode worm</name>
    <dbReference type="NCBI Taxonomy" id="71465"/>
    <lineage>
        <taxon>Eukaryota</taxon>
        <taxon>Metazoa</taxon>
        <taxon>Ecdysozoa</taxon>
        <taxon>Nematoda</taxon>
        <taxon>Chromadorea</taxon>
        <taxon>Rhabditida</taxon>
        <taxon>Rhabditina</taxon>
        <taxon>Rhabditomorpha</taxon>
        <taxon>Strongyloidea</taxon>
        <taxon>Strongylidae</taxon>
        <taxon>Cylicostephanus</taxon>
    </lineage>
</organism>
<sequence>MQKGSIDRYRDDIVRVDDDIKKATEYKEEIDEDVKALSLELEAAKEEKDTVAMEAEEHRFRVSELQGAIREQEQTQGLCDRDARALVSEVDEEQTQGLCDRDARALVSEVDENKLQMRKLKAELEELCKKHWHEVPKCRKALEEVDYSTFALNE</sequence>
<dbReference type="Proteomes" id="UP000271889">
    <property type="component" value="Unassembled WGS sequence"/>
</dbReference>
<feature type="coiled-coil region" evidence="1">
    <location>
        <begin position="20"/>
        <end position="54"/>
    </location>
</feature>
<keyword evidence="3" id="KW-1185">Reference proteome</keyword>
<evidence type="ECO:0000313" key="3">
    <source>
        <dbReference type="Proteomes" id="UP000271889"/>
    </source>
</evidence>
<dbReference type="EMBL" id="UYRV01130881">
    <property type="protein sequence ID" value="VDN37087.1"/>
    <property type="molecule type" value="Genomic_DNA"/>
</dbReference>